<dbReference type="Pfam" id="PF00069">
    <property type="entry name" value="Pkinase"/>
    <property type="match status" value="1"/>
</dbReference>
<evidence type="ECO:0000256" key="4">
    <source>
        <dbReference type="ARBA" id="ARBA00022737"/>
    </source>
</evidence>
<dbReference type="InterPro" id="IPR032675">
    <property type="entry name" value="LRR_dom_sf"/>
</dbReference>
<dbReference type="PROSITE" id="PS51450">
    <property type="entry name" value="LRR"/>
    <property type="match status" value="2"/>
</dbReference>
<keyword evidence="3" id="KW-0812">Transmembrane</keyword>
<dbReference type="PANTHER" id="PTHR24359:SF1">
    <property type="entry name" value="INHIBITOR OF NUCLEAR FACTOR KAPPA-B KINASE EPSILON SUBUNIT HOMOLOG 1-RELATED"/>
    <property type="match status" value="1"/>
</dbReference>
<dbReference type="Gramene" id="TVT99356">
    <property type="protein sequence ID" value="TVT99356"/>
    <property type="gene ID" value="EJB05_55289"/>
</dbReference>
<evidence type="ECO:0000259" key="8">
    <source>
        <dbReference type="PROSITE" id="PS50011"/>
    </source>
</evidence>
<dbReference type="GO" id="GO:0016020">
    <property type="term" value="C:membrane"/>
    <property type="evidence" value="ECO:0007669"/>
    <property type="project" value="UniProtKB-SubCell"/>
</dbReference>
<evidence type="ECO:0000256" key="3">
    <source>
        <dbReference type="ARBA" id="ARBA00022692"/>
    </source>
</evidence>
<comment type="subcellular location">
    <subcellularLocation>
        <location evidence="1">Membrane</location>
    </subcellularLocation>
</comment>
<protein>
    <recommendedName>
        <fullName evidence="8">Protein kinase domain-containing protein</fullName>
    </recommendedName>
</protein>
<dbReference type="InterPro" id="IPR001611">
    <property type="entry name" value="Leu-rich_rpt"/>
</dbReference>
<dbReference type="PANTHER" id="PTHR24359">
    <property type="entry name" value="SERINE/THREONINE-PROTEIN KINASE SBK1"/>
    <property type="match status" value="1"/>
</dbReference>
<evidence type="ECO:0000313" key="9">
    <source>
        <dbReference type="EMBL" id="TVT99356.1"/>
    </source>
</evidence>
<dbReference type="Pfam" id="PF23598">
    <property type="entry name" value="LRR_14"/>
    <property type="match status" value="1"/>
</dbReference>
<keyword evidence="2" id="KW-0433">Leucine-rich repeat</keyword>
<evidence type="ECO:0000256" key="5">
    <source>
        <dbReference type="ARBA" id="ARBA00022989"/>
    </source>
</evidence>
<reference evidence="9 10" key="1">
    <citation type="journal article" date="2019" name="Sci. Rep.">
        <title>A high-quality genome of Eragrostis curvula grass provides insights into Poaceae evolution and supports new strategies to enhance forage quality.</title>
        <authorList>
            <person name="Carballo J."/>
            <person name="Santos B.A.C.M."/>
            <person name="Zappacosta D."/>
            <person name="Garbus I."/>
            <person name="Selva J.P."/>
            <person name="Gallo C.A."/>
            <person name="Diaz A."/>
            <person name="Albertini E."/>
            <person name="Caccamo M."/>
            <person name="Echenique V."/>
        </authorList>
    </citation>
    <scope>NUCLEOTIDE SEQUENCE [LARGE SCALE GENOMIC DNA]</scope>
    <source>
        <strain evidence="10">cv. Victoria</strain>
        <tissue evidence="9">Leaf</tissue>
    </source>
</reference>
<accession>A0A5J9SK82</accession>
<dbReference type="AlphaFoldDB" id="A0A5J9SK82"/>
<dbReference type="SUPFAM" id="SSF56112">
    <property type="entry name" value="Protein kinase-like (PK-like)"/>
    <property type="match status" value="1"/>
</dbReference>
<evidence type="ECO:0000256" key="7">
    <source>
        <dbReference type="SAM" id="MobiDB-lite"/>
    </source>
</evidence>
<sequence>MANVILETDAATLGAALSSEDMDRSLFGSGLLPSPSSIFTSLSPPSPVRNPRLRGPKTPAPPPLPPSAAPHGPSLLVLRRRRPPPRRSDAADVAGNVWDLAAISPPPAGGREIYIYRNTYNLIPRSVGRGGGLRSLKFFGNDVEVLPPDAEGELDGLESLQVKVSAPRVSGAPLRRMRLLKELELSMVPPRPSSCSILAEIAGLRCLTKLTISHFSIRYLPPEIGSLRKLQELDLSFNKLKNLPNCIIELSALKFLKVTNNKLVDVPPEISSLRCLESLDLSNNRLTSLGSVKFVSMLTLQYLNLQIEDTGHDLLRASVLALFVSDCFGGCDRSASLGRTRRAIVSLRKEQPFICTCCIGTVCDSSEASKQTNTLAEHFNVNGLCDRSIHIIKERRNSGIVPIGALQFGVCRHPSCPNEGGLIYWSLIACMLVMLLRYFPLGRLNDPLDDESYTTRCSFPSVSLCKEIEVTASSLSITVQYLDTRNASNDEIKKFEYKLLGEVRMLGAFRKHKCIVDIYGHQFSSKWVQDDGGKEYRILQSVILMEYVNGGSLKGYLAKLLKEGKKHVPIDLAFYIAREVACALSELHKKLVIHRDIKSENEVDIWSFGCFLLEMLTLRIPYQGLPDSEIYDLIMRKKQRPRLTQELEAFWTVDEPVTRLKLGITSDSHADKLRHLIDLFYQCTRGNASKRPKAEEIYNSLCSLPTCYDMR</sequence>
<dbReference type="Gene3D" id="3.80.10.10">
    <property type="entry name" value="Ribonuclease Inhibitor"/>
    <property type="match status" value="1"/>
</dbReference>
<dbReference type="InterPro" id="IPR003591">
    <property type="entry name" value="Leu-rich_rpt_typical-subtyp"/>
</dbReference>
<evidence type="ECO:0000256" key="6">
    <source>
        <dbReference type="ARBA" id="ARBA00023136"/>
    </source>
</evidence>
<evidence type="ECO:0000313" key="10">
    <source>
        <dbReference type="Proteomes" id="UP000324897"/>
    </source>
</evidence>
<evidence type="ECO:0000256" key="2">
    <source>
        <dbReference type="ARBA" id="ARBA00022614"/>
    </source>
</evidence>
<keyword evidence="4" id="KW-0677">Repeat</keyword>
<dbReference type="SUPFAM" id="SSF52047">
    <property type="entry name" value="RNI-like"/>
    <property type="match status" value="1"/>
</dbReference>
<dbReference type="PROSITE" id="PS50011">
    <property type="entry name" value="PROTEIN_KINASE_DOM"/>
    <property type="match status" value="1"/>
</dbReference>
<dbReference type="Gene3D" id="1.10.510.10">
    <property type="entry name" value="Transferase(Phosphotransferase) domain 1"/>
    <property type="match status" value="2"/>
</dbReference>
<name>A0A5J9SK82_9POAL</name>
<keyword evidence="10" id="KW-1185">Reference proteome</keyword>
<dbReference type="GO" id="GO:0004674">
    <property type="term" value="F:protein serine/threonine kinase activity"/>
    <property type="evidence" value="ECO:0007669"/>
    <property type="project" value="TreeGrafter"/>
</dbReference>
<dbReference type="OrthoDB" id="1394818at2759"/>
<gene>
    <name evidence="9" type="ORF">EJB05_55289</name>
</gene>
<feature type="region of interest" description="Disordered" evidence="7">
    <location>
        <begin position="38"/>
        <end position="74"/>
    </location>
</feature>
<feature type="domain" description="Protein kinase" evidence="8">
    <location>
        <begin position="448"/>
        <end position="711"/>
    </location>
</feature>
<dbReference type="InterPro" id="IPR000719">
    <property type="entry name" value="Prot_kinase_dom"/>
</dbReference>
<dbReference type="InterPro" id="IPR011009">
    <property type="entry name" value="Kinase-like_dom_sf"/>
</dbReference>
<dbReference type="PRINTS" id="PR00019">
    <property type="entry name" value="LEURICHRPT"/>
</dbReference>
<proteinExistence type="predicted"/>
<dbReference type="SMART" id="SM00369">
    <property type="entry name" value="LRR_TYP"/>
    <property type="match status" value="2"/>
</dbReference>
<dbReference type="GO" id="GO:0005524">
    <property type="term" value="F:ATP binding"/>
    <property type="evidence" value="ECO:0007669"/>
    <property type="project" value="InterPro"/>
</dbReference>
<keyword evidence="5" id="KW-1133">Transmembrane helix</keyword>
<organism evidence="9 10">
    <name type="scientific">Eragrostis curvula</name>
    <name type="common">weeping love grass</name>
    <dbReference type="NCBI Taxonomy" id="38414"/>
    <lineage>
        <taxon>Eukaryota</taxon>
        <taxon>Viridiplantae</taxon>
        <taxon>Streptophyta</taxon>
        <taxon>Embryophyta</taxon>
        <taxon>Tracheophyta</taxon>
        <taxon>Spermatophyta</taxon>
        <taxon>Magnoliopsida</taxon>
        <taxon>Liliopsida</taxon>
        <taxon>Poales</taxon>
        <taxon>Poaceae</taxon>
        <taxon>PACMAD clade</taxon>
        <taxon>Chloridoideae</taxon>
        <taxon>Eragrostideae</taxon>
        <taxon>Eragrostidinae</taxon>
        <taxon>Eragrostis</taxon>
    </lineage>
</organism>
<dbReference type="InterPro" id="IPR055414">
    <property type="entry name" value="LRR_R13L4/SHOC2-like"/>
</dbReference>
<dbReference type="Proteomes" id="UP000324897">
    <property type="component" value="Unassembled WGS sequence"/>
</dbReference>
<evidence type="ECO:0000256" key="1">
    <source>
        <dbReference type="ARBA" id="ARBA00004370"/>
    </source>
</evidence>
<comment type="caution">
    <text evidence="9">The sequence shown here is derived from an EMBL/GenBank/DDBJ whole genome shotgun (WGS) entry which is preliminary data.</text>
</comment>
<dbReference type="EMBL" id="RWGY01000725">
    <property type="protein sequence ID" value="TVT99356.1"/>
    <property type="molecule type" value="Genomic_DNA"/>
</dbReference>
<feature type="compositionally biased region" description="Pro residues" evidence="7">
    <location>
        <begin position="58"/>
        <end position="68"/>
    </location>
</feature>
<keyword evidence="6" id="KW-0472">Membrane</keyword>
<dbReference type="SMART" id="SM00220">
    <property type="entry name" value="S_TKc"/>
    <property type="match status" value="1"/>
</dbReference>
<feature type="non-terminal residue" evidence="9">
    <location>
        <position position="1"/>
    </location>
</feature>